<dbReference type="InterPro" id="IPR006629">
    <property type="entry name" value="LITAF"/>
</dbReference>
<accession>A0AAN8S6B3</accession>
<keyword evidence="1" id="KW-0812">Transmembrane</keyword>
<evidence type="ECO:0000259" key="2">
    <source>
        <dbReference type="PROSITE" id="PS51837"/>
    </source>
</evidence>
<organism evidence="3 4">
    <name type="scientific">Polyplax serrata</name>
    <name type="common">Common mouse louse</name>
    <dbReference type="NCBI Taxonomy" id="468196"/>
    <lineage>
        <taxon>Eukaryota</taxon>
        <taxon>Metazoa</taxon>
        <taxon>Ecdysozoa</taxon>
        <taxon>Arthropoda</taxon>
        <taxon>Hexapoda</taxon>
        <taxon>Insecta</taxon>
        <taxon>Pterygota</taxon>
        <taxon>Neoptera</taxon>
        <taxon>Paraneoptera</taxon>
        <taxon>Psocodea</taxon>
        <taxon>Troctomorpha</taxon>
        <taxon>Phthiraptera</taxon>
        <taxon>Anoplura</taxon>
        <taxon>Polyplacidae</taxon>
        <taxon>Polyplax</taxon>
    </lineage>
</organism>
<dbReference type="AlphaFoldDB" id="A0AAN8S6B3"/>
<reference evidence="3 4" key="1">
    <citation type="submission" date="2023-10" db="EMBL/GenBank/DDBJ databases">
        <title>Genomes of two closely related lineages of the louse Polyplax serrata with different host specificities.</title>
        <authorList>
            <person name="Martinu J."/>
            <person name="Tarabai H."/>
            <person name="Stefka J."/>
            <person name="Hypsa V."/>
        </authorList>
    </citation>
    <scope>NUCLEOTIDE SEQUENCE [LARGE SCALE GENOMIC DNA]</scope>
    <source>
        <strain evidence="3">HR10_N</strain>
    </source>
</reference>
<proteinExistence type="predicted"/>
<sequence>MPDKAPEATDVLLFPKDVPWSSVNSIATQQITKLSRSDSNFGNSKTGSSITLKELEVNVTPIQENFVGFRKREQVGSRSRYPRTILTKSLIREELEILKINMSSHDKSNQLREENSEIKCKRQTPRKLFVKYMKLGTCDKHKAQDLVSEIEGSESTKTDNKAWKFLKRGNTTRKELLYGRKCFLELKEWLSLDFHIHNSNPLRLTCPNCTFFVTTSTKRISTLKTKILAVIFMLVGLCVTTSHPFYFFKDTVHVCPLCRIYLGFCPAVELSVTNSSGESRRRES</sequence>
<comment type="caution">
    <text evidence="3">The sequence shown here is derived from an EMBL/GenBank/DDBJ whole genome shotgun (WGS) entry which is preliminary data.</text>
</comment>
<evidence type="ECO:0000313" key="4">
    <source>
        <dbReference type="Proteomes" id="UP001372834"/>
    </source>
</evidence>
<keyword evidence="1" id="KW-0472">Membrane</keyword>
<dbReference type="Pfam" id="PF10601">
    <property type="entry name" value="zf-LITAF-like"/>
    <property type="match status" value="1"/>
</dbReference>
<feature type="domain" description="LITAF" evidence="2">
    <location>
        <begin position="186"/>
        <end position="267"/>
    </location>
</feature>
<keyword evidence="1" id="KW-1133">Transmembrane helix</keyword>
<dbReference type="EMBL" id="JAWJWE010000036">
    <property type="protein sequence ID" value="KAK6629184.1"/>
    <property type="molecule type" value="Genomic_DNA"/>
</dbReference>
<gene>
    <name evidence="3" type="ORF">RUM43_003001</name>
</gene>
<name>A0AAN8S6B3_POLSC</name>
<evidence type="ECO:0000313" key="3">
    <source>
        <dbReference type="EMBL" id="KAK6629184.1"/>
    </source>
</evidence>
<dbReference type="PROSITE" id="PS51837">
    <property type="entry name" value="LITAF"/>
    <property type="match status" value="1"/>
</dbReference>
<feature type="transmembrane region" description="Helical" evidence="1">
    <location>
        <begin position="227"/>
        <end position="248"/>
    </location>
</feature>
<dbReference type="Proteomes" id="UP001372834">
    <property type="component" value="Unassembled WGS sequence"/>
</dbReference>
<evidence type="ECO:0000256" key="1">
    <source>
        <dbReference type="SAM" id="Phobius"/>
    </source>
</evidence>
<protein>
    <recommendedName>
        <fullName evidence="2">LITAF domain-containing protein</fullName>
    </recommendedName>
</protein>